<dbReference type="PANTHER" id="PTHR23055:SF60">
    <property type="entry name" value="CALAXIN"/>
    <property type="match status" value="1"/>
</dbReference>
<dbReference type="SUPFAM" id="SSF47473">
    <property type="entry name" value="EF-hand"/>
    <property type="match status" value="1"/>
</dbReference>
<sequence length="321" mass="37010">MSFQIAAAAYINYIFISHYRKRVKDEDDDSKQLYCMYARRYGGNSLLSDPRNKWTVSKLYEDIVKKSGNKSSRGFKQWPQIASVNIKRKSDQLRSITPMSKVKPLISPNFVDNLLKQTRFTKKEIAGLCKSFKKLVATYGAESTSSVAAMSSAALIAIPTQGFDRLMFRELLQNEFGITTEEILTDRIFCFFDQRNDGVIHEDEWIIGLSVLLKGTQEERIKYTFTIYDLNNDGYITKEEIFNLLRNCLVKHPQDEDPDEGVRELVDIVLRKMDCDNDTKLSFEDFSSSINKQLLLLEAFGQCLPSRETSEYFLNLINNIQ</sequence>
<dbReference type="PANTHER" id="PTHR23055">
    <property type="entry name" value="CALCIUM BINDING PROTEINS"/>
    <property type="match status" value="1"/>
</dbReference>
<feature type="domain" description="EF-hand" evidence="4">
    <location>
        <begin position="216"/>
        <end position="251"/>
    </location>
</feature>
<dbReference type="SMART" id="SM00054">
    <property type="entry name" value="EFh"/>
    <property type="match status" value="3"/>
</dbReference>
<dbReference type="InterPro" id="IPR011992">
    <property type="entry name" value="EF-hand-dom_pair"/>
</dbReference>
<evidence type="ECO:0000256" key="1">
    <source>
        <dbReference type="ARBA" id="ARBA00022723"/>
    </source>
</evidence>
<dbReference type="PROSITE" id="PS50222">
    <property type="entry name" value="EF_HAND_2"/>
    <property type="match status" value="2"/>
</dbReference>
<name>A0A5E4M064_9HEMI</name>
<evidence type="ECO:0000313" key="6">
    <source>
        <dbReference type="Proteomes" id="UP000325440"/>
    </source>
</evidence>
<dbReference type="InterPro" id="IPR018247">
    <property type="entry name" value="EF_Hand_1_Ca_BS"/>
</dbReference>
<dbReference type="Gene3D" id="1.10.238.10">
    <property type="entry name" value="EF-hand"/>
    <property type="match status" value="1"/>
</dbReference>
<dbReference type="OrthoDB" id="191686at2759"/>
<dbReference type="Proteomes" id="UP000325440">
    <property type="component" value="Unassembled WGS sequence"/>
</dbReference>
<dbReference type="CDD" id="cd00051">
    <property type="entry name" value="EFh"/>
    <property type="match status" value="2"/>
</dbReference>
<dbReference type="Pfam" id="PF13499">
    <property type="entry name" value="EF-hand_7"/>
    <property type="match status" value="1"/>
</dbReference>
<evidence type="ECO:0000313" key="5">
    <source>
        <dbReference type="EMBL" id="VVC25409.1"/>
    </source>
</evidence>
<keyword evidence="2" id="KW-0677">Repeat</keyword>
<evidence type="ECO:0000256" key="2">
    <source>
        <dbReference type="ARBA" id="ARBA00022737"/>
    </source>
</evidence>
<keyword evidence="3" id="KW-0106">Calcium</keyword>
<reference evidence="5 6" key="1">
    <citation type="submission" date="2019-08" db="EMBL/GenBank/DDBJ databases">
        <authorList>
            <person name="Alioto T."/>
            <person name="Alioto T."/>
            <person name="Gomez Garrido J."/>
        </authorList>
    </citation>
    <scope>NUCLEOTIDE SEQUENCE [LARGE SCALE GENOMIC DNA]</scope>
</reference>
<protein>
    <submittedName>
        <fullName evidence="5">EF-Hand 1, calcium-binding site,EF-hand domain pair,EF-hand domain</fullName>
    </submittedName>
</protein>
<dbReference type="InterPro" id="IPR028846">
    <property type="entry name" value="Recoverin"/>
</dbReference>
<evidence type="ECO:0000259" key="4">
    <source>
        <dbReference type="PROSITE" id="PS50222"/>
    </source>
</evidence>
<dbReference type="GO" id="GO:0005509">
    <property type="term" value="F:calcium ion binding"/>
    <property type="evidence" value="ECO:0007669"/>
    <property type="project" value="InterPro"/>
</dbReference>
<gene>
    <name evidence="5" type="ORF">CINCED_3A019594</name>
</gene>
<keyword evidence="6" id="KW-1185">Reference proteome</keyword>
<dbReference type="InterPro" id="IPR002048">
    <property type="entry name" value="EF_hand_dom"/>
</dbReference>
<keyword evidence="1" id="KW-0479">Metal-binding</keyword>
<evidence type="ECO:0000256" key="3">
    <source>
        <dbReference type="ARBA" id="ARBA00022837"/>
    </source>
</evidence>
<organism evidence="5 6">
    <name type="scientific">Cinara cedri</name>
    <dbReference type="NCBI Taxonomy" id="506608"/>
    <lineage>
        <taxon>Eukaryota</taxon>
        <taxon>Metazoa</taxon>
        <taxon>Ecdysozoa</taxon>
        <taxon>Arthropoda</taxon>
        <taxon>Hexapoda</taxon>
        <taxon>Insecta</taxon>
        <taxon>Pterygota</taxon>
        <taxon>Neoptera</taxon>
        <taxon>Paraneoptera</taxon>
        <taxon>Hemiptera</taxon>
        <taxon>Sternorrhyncha</taxon>
        <taxon>Aphidomorpha</taxon>
        <taxon>Aphidoidea</taxon>
        <taxon>Aphididae</taxon>
        <taxon>Lachninae</taxon>
        <taxon>Cinara</taxon>
    </lineage>
</organism>
<accession>A0A5E4M064</accession>
<dbReference type="EMBL" id="CABPRJ010000012">
    <property type="protein sequence ID" value="VVC25409.1"/>
    <property type="molecule type" value="Genomic_DNA"/>
</dbReference>
<dbReference type="AlphaFoldDB" id="A0A5E4M064"/>
<dbReference type="PROSITE" id="PS00018">
    <property type="entry name" value="EF_HAND_1"/>
    <property type="match status" value="1"/>
</dbReference>
<feature type="domain" description="EF-hand" evidence="4">
    <location>
        <begin position="180"/>
        <end position="215"/>
    </location>
</feature>
<proteinExistence type="predicted"/>